<sequence length="127" mass="15086">ISYTPYEIKPKSQCKQYVKILNLLVIHVCFIRLPIFPQYASSWNTHCWFYSIERDKTIIYTLILSLIPCQIRLIRVVIFSLRKNCDKIERMIQLSSHANPQLIRGCTCALTYPWRLLLLSAKQNLRR</sequence>
<dbReference type="AlphaFoldDB" id="A0AAD8A4N8"/>
<gene>
    <name evidence="2" type="ORF">L9F63_001576</name>
</gene>
<feature type="non-terminal residue" evidence="2">
    <location>
        <position position="127"/>
    </location>
</feature>
<keyword evidence="1" id="KW-0812">Transmembrane</keyword>
<keyword evidence="1" id="KW-1133">Transmembrane helix</keyword>
<evidence type="ECO:0000256" key="1">
    <source>
        <dbReference type="SAM" id="Phobius"/>
    </source>
</evidence>
<name>A0AAD8A4N8_DIPPU</name>
<feature type="transmembrane region" description="Helical" evidence="1">
    <location>
        <begin position="20"/>
        <end position="37"/>
    </location>
</feature>
<comment type="caution">
    <text evidence="2">The sequence shown here is derived from an EMBL/GenBank/DDBJ whole genome shotgun (WGS) entry which is preliminary data.</text>
</comment>
<reference evidence="2" key="2">
    <citation type="submission" date="2023-05" db="EMBL/GenBank/DDBJ databases">
        <authorList>
            <person name="Fouks B."/>
        </authorList>
    </citation>
    <scope>NUCLEOTIDE SEQUENCE</scope>
    <source>
        <strain evidence="2">Stay&amp;Tobe</strain>
        <tissue evidence="2">Testes</tissue>
    </source>
</reference>
<protein>
    <submittedName>
        <fullName evidence="2">Uncharacterized protein</fullName>
    </submittedName>
</protein>
<proteinExistence type="predicted"/>
<keyword evidence="3" id="KW-1185">Reference proteome</keyword>
<dbReference type="Proteomes" id="UP001233999">
    <property type="component" value="Unassembled WGS sequence"/>
</dbReference>
<keyword evidence="1" id="KW-0472">Membrane</keyword>
<reference evidence="2" key="1">
    <citation type="journal article" date="2023" name="IScience">
        <title>Live-bearing cockroach genome reveals convergent evolutionary mechanisms linked to viviparity in insects and beyond.</title>
        <authorList>
            <person name="Fouks B."/>
            <person name="Harrison M.C."/>
            <person name="Mikhailova A.A."/>
            <person name="Marchal E."/>
            <person name="English S."/>
            <person name="Carruthers M."/>
            <person name="Jennings E.C."/>
            <person name="Chiamaka E.L."/>
            <person name="Frigard R.A."/>
            <person name="Pippel M."/>
            <person name="Attardo G.M."/>
            <person name="Benoit J.B."/>
            <person name="Bornberg-Bauer E."/>
            <person name="Tobe S.S."/>
        </authorList>
    </citation>
    <scope>NUCLEOTIDE SEQUENCE</scope>
    <source>
        <strain evidence="2">Stay&amp;Tobe</strain>
    </source>
</reference>
<feature type="non-terminal residue" evidence="2">
    <location>
        <position position="1"/>
    </location>
</feature>
<feature type="transmembrane region" description="Helical" evidence="1">
    <location>
        <begin position="57"/>
        <end position="81"/>
    </location>
</feature>
<accession>A0AAD8A4N8</accession>
<evidence type="ECO:0000313" key="3">
    <source>
        <dbReference type="Proteomes" id="UP001233999"/>
    </source>
</evidence>
<evidence type="ECO:0000313" key="2">
    <source>
        <dbReference type="EMBL" id="KAJ9591901.1"/>
    </source>
</evidence>
<dbReference type="EMBL" id="JASPKZ010003853">
    <property type="protein sequence ID" value="KAJ9591901.1"/>
    <property type="molecule type" value="Genomic_DNA"/>
</dbReference>
<organism evidence="2 3">
    <name type="scientific">Diploptera punctata</name>
    <name type="common">Pacific beetle cockroach</name>
    <dbReference type="NCBI Taxonomy" id="6984"/>
    <lineage>
        <taxon>Eukaryota</taxon>
        <taxon>Metazoa</taxon>
        <taxon>Ecdysozoa</taxon>
        <taxon>Arthropoda</taxon>
        <taxon>Hexapoda</taxon>
        <taxon>Insecta</taxon>
        <taxon>Pterygota</taxon>
        <taxon>Neoptera</taxon>
        <taxon>Polyneoptera</taxon>
        <taxon>Dictyoptera</taxon>
        <taxon>Blattodea</taxon>
        <taxon>Blaberoidea</taxon>
        <taxon>Blaberidae</taxon>
        <taxon>Diplopterinae</taxon>
        <taxon>Diploptera</taxon>
    </lineage>
</organism>